<dbReference type="Proteomes" id="UP001227126">
    <property type="component" value="Unassembled WGS sequence"/>
</dbReference>
<protein>
    <submittedName>
        <fullName evidence="2">Efflux RND transporter periplasmic adaptor subunit</fullName>
    </submittedName>
</protein>
<accession>A0ABT7FA56</accession>
<feature type="transmembrane region" description="Helical" evidence="1">
    <location>
        <begin position="289"/>
        <end position="308"/>
    </location>
</feature>
<organism evidence="2 3">
    <name type="scientific">Sedimentitalea xiamensis</name>
    <dbReference type="NCBI Taxonomy" id="3050037"/>
    <lineage>
        <taxon>Bacteria</taxon>
        <taxon>Pseudomonadati</taxon>
        <taxon>Pseudomonadota</taxon>
        <taxon>Alphaproteobacteria</taxon>
        <taxon>Rhodobacterales</taxon>
        <taxon>Paracoccaceae</taxon>
        <taxon>Sedimentitalea</taxon>
    </lineage>
</organism>
<feature type="transmembrane region" description="Helical" evidence="1">
    <location>
        <begin position="261"/>
        <end position="283"/>
    </location>
</feature>
<dbReference type="InterPro" id="IPR041881">
    <property type="entry name" value="PqqD_sf"/>
</dbReference>
<feature type="transmembrane region" description="Helical" evidence="1">
    <location>
        <begin position="395"/>
        <end position="420"/>
    </location>
</feature>
<evidence type="ECO:0000256" key="1">
    <source>
        <dbReference type="SAM" id="Phobius"/>
    </source>
</evidence>
<dbReference type="PANTHER" id="PTHR13325:SF3">
    <property type="entry name" value="MEMBRANE-BOUND TRANSCRIPTION FACTOR SITE-2 PROTEASE"/>
    <property type="match status" value="1"/>
</dbReference>
<comment type="caution">
    <text evidence="2">The sequence shown here is derived from an EMBL/GenBank/DDBJ whole genome shotgun (WGS) entry which is preliminary data.</text>
</comment>
<proteinExistence type="predicted"/>
<keyword evidence="1" id="KW-1133">Transmembrane helix</keyword>
<keyword evidence="3" id="KW-1185">Reference proteome</keyword>
<feature type="transmembrane region" description="Helical" evidence="1">
    <location>
        <begin position="163"/>
        <end position="184"/>
    </location>
</feature>
<sequence>MAAMSGNRNWTSASWYRVSDFRPRLRAHARIHRHLYRGDVWYVLQDRASGRFHRFRPEAYRLIAMMDGTRTLDDIWEDAVRTMDIDAVTQDELVRLVGQLYSADVLTGDVPPDIVELSDRGRRTRRSKIVKSILNPLALRVPILDPDGFLTATMPIVRPLFSWFGWLMFFCVTGYAVVLAALNFEPLMENAADRILSADNLVLLLIAYPVIKGFHELGHSYAIKRWDGEVHEIGIMFLVFMPVPYVDASSSIAFQNKWHRALVGAAGILVEMFLAAVAMIVWAGAEEGLIRAFAFNVMLIGGVSTLLFNGNPLLRFDGYYVLCDIIEIPNLAQRANKYLGYLVQRYVFGTAYAENPVTARRERGWFVFYAIAAYAYRLVITAAIIGLVATRFFVVGILLAIWALFLMLVLPVLKGIWFLFTSPTLRRRRGRAIGATGIALAGLAILLLVVPVPYNTVAEGIVMPRSDAYANAKADGIVDAVLVSEGQRVRAGTPLIQLVDPLVSAQLKLAGSRIKEIERRIAAQDLYDQTAVRIMEEELKASEADRDLILQRMDEMVVRAPADGQVILPVAADLPGRFANRGELLAIVAEFEDPVVRVAVAEAQADLVRSSTRALDVRLSSDPDTIHQARVSRTLPGLTHALPSRALATEGGGRYALDPAVPRDQILALEPVLLLDLALENAPQLAVYGERAYVRFNHGETPLAAQIYRAGVRVFLKYFSSLDAGI</sequence>
<keyword evidence="1" id="KW-0812">Transmembrane</keyword>
<dbReference type="SUPFAM" id="SSF111369">
    <property type="entry name" value="HlyD-like secretion proteins"/>
    <property type="match status" value="1"/>
</dbReference>
<gene>
    <name evidence="2" type="ORF">QO034_02575</name>
</gene>
<dbReference type="RefSeq" id="WP_284483939.1">
    <property type="nucleotide sequence ID" value="NZ_JASNJE010000002.1"/>
</dbReference>
<evidence type="ECO:0000313" key="2">
    <source>
        <dbReference type="EMBL" id="MDK3071985.1"/>
    </source>
</evidence>
<dbReference type="PANTHER" id="PTHR13325">
    <property type="entry name" value="PROTEASE M50 MEMBRANE-BOUND TRANSCRIPTION FACTOR SITE 2 PROTEASE"/>
    <property type="match status" value="1"/>
</dbReference>
<feature type="transmembrane region" description="Helical" evidence="1">
    <location>
        <begin position="235"/>
        <end position="254"/>
    </location>
</feature>
<dbReference type="InterPro" id="IPR001193">
    <property type="entry name" value="MBTPS2"/>
</dbReference>
<feature type="transmembrane region" description="Helical" evidence="1">
    <location>
        <begin position="366"/>
        <end position="389"/>
    </location>
</feature>
<dbReference type="Gene3D" id="1.10.10.1150">
    <property type="entry name" value="Coenzyme PQQ synthesis protein D (PqqD)"/>
    <property type="match status" value="1"/>
</dbReference>
<dbReference type="EMBL" id="JASNJE010000002">
    <property type="protein sequence ID" value="MDK3071985.1"/>
    <property type="molecule type" value="Genomic_DNA"/>
</dbReference>
<reference evidence="2 3" key="1">
    <citation type="submission" date="2023-05" db="EMBL/GenBank/DDBJ databases">
        <title>Sedimentitalea sp. nov. JM2-8.</title>
        <authorList>
            <person name="Huang J."/>
        </authorList>
    </citation>
    <scope>NUCLEOTIDE SEQUENCE [LARGE SCALE GENOMIC DNA]</scope>
    <source>
        <strain evidence="2 3">JM2-8</strain>
    </source>
</reference>
<keyword evidence="1" id="KW-0472">Membrane</keyword>
<feature type="transmembrane region" description="Helical" evidence="1">
    <location>
        <begin position="432"/>
        <end position="454"/>
    </location>
</feature>
<name>A0ABT7FA56_9RHOB</name>
<evidence type="ECO:0000313" key="3">
    <source>
        <dbReference type="Proteomes" id="UP001227126"/>
    </source>
</evidence>